<organism evidence="1 2">
    <name type="scientific">Flavobacterium chungangensis</name>
    <dbReference type="NCBI Taxonomy" id="2708132"/>
    <lineage>
        <taxon>Bacteria</taxon>
        <taxon>Pseudomonadati</taxon>
        <taxon>Bacteroidota</taxon>
        <taxon>Flavobacteriia</taxon>
        <taxon>Flavobacteriales</taxon>
        <taxon>Flavobacteriaceae</taxon>
        <taxon>Flavobacterium</taxon>
    </lineage>
</organism>
<accession>A0ABV8ZFT8</accession>
<comment type="caution">
    <text evidence="1">The sequence shown here is derived from an EMBL/GenBank/DDBJ whole genome shotgun (WGS) entry which is preliminary data.</text>
</comment>
<dbReference type="Proteomes" id="UP001596003">
    <property type="component" value="Unassembled WGS sequence"/>
</dbReference>
<dbReference type="EMBL" id="JBHSFY010000007">
    <property type="protein sequence ID" value="MFC4477960.1"/>
    <property type="molecule type" value="Genomic_DNA"/>
</dbReference>
<reference evidence="2" key="1">
    <citation type="journal article" date="2019" name="Int. J. Syst. Evol. Microbiol.">
        <title>The Global Catalogue of Microorganisms (GCM) 10K type strain sequencing project: providing services to taxonomists for standard genome sequencing and annotation.</title>
        <authorList>
            <consortium name="The Broad Institute Genomics Platform"/>
            <consortium name="The Broad Institute Genome Sequencing Center for Infectious Disease"/>
            <person name="Wu L."/>
            <person name="Ma J."/>
        </authorList>
    </citation>
    <scope>NUCLEOTIDE SEQUENCE [LARGE SCALE GENOMIC DNA]</scope>
    <source>
        <strain evidence="2">NBRC 103627</strain>
    </source>
</reference>
<keyword evidence="2" id="KW-1185">Reference proteome</keyword>
<name>A0ABV8ZFT8_9FLAO</name>
<evidence type="ECO:0000313" key="1">
    <source>
        <dbReference type="EMBL" id="MFC4477960.1"/>
    </source>
</evidence>
<evidence type="ECO:0000313" key="2">
    <source>
        <dbReference type="Proteomes" id="UP001596003"/>
    </source>
</evidence>
<proteinExistence type="predicted"/>
<dbReference type="RefSeq" id="WP_379798295.1">
    <property type="nucleotide sequence ID" value="NZ_JBHSFY010000007.1"/>
</dbReference>
<gene>
    <name evidence="1" type="ORF">ACFO3N_12870</name>
</gene>
<sequence>MTTKSFLLSTTFLILLSACNKKENTTTTALPEVTEHAETETDTLQTEEVTRKESINLFTITPKDSSDVAFVSLSDIYPVNDEKDTLALPNIQKIGKYNAVYFTFDKNYRKRFLAKTNISETDSVFIIDYAKNKHVSFAVKNLKTAAMLNGYSSEEDWPYQNYDFMIGFEISKKYLSGFSEYYRDALVYVGKENPFSKERLKPITWEKIAKKDYPSKALKNNDRNLLKNTVTGNMYFYKTESYEYFLQDYLDSNKIIYGRRLLVVDSKTKDVIIEKLFSQSEGTSPAPLNYENGEDSIEQWTGKLFKNKPEVVFGFEYMSFGCPNISIIDKSNEEIFLQCDNRH</sequence>
<dbReference type="PROSITE" id="PS51257">
    <property type="entry name" value="PROKAR_LIPOPROTEIN"/>
    <property type="match status" value="1"/>
</dbReference>
<protein>
    <submittedName>
        <fullName evidence="1">Oxidoreductase</fullName>
    </submittedName>
</protein>